<dbReference type="RefSeq" id="XP_060425286.1">
    <property type="nucleotide sequence ID" value="XM_060575808.1"/>
</dbReference>
<dbReference type="EMBL" id="JAHMHR010000048">
    <property type="protein sequence ID" value="KAK1671283.1"/>
    <property type="molecule type" value="Genomic_DNA"/>
</dbReference>
<sequence>MERRPKEDDVRWMTQKLQKGTSAACPFVNCLVAITLCITSQLILHRFLTYFKLLNISLSTFNQDHGTHFNLPRELCLKRYISHLHHPQACCVGRYPFCNAQCLHGRSHALHVLPHRHHRRLRHQSWAKTQDSRRRWQHGKPAATAFPWKTDIPISAIRPRLHRITPNSPLRRRQGILQLHVSNRAASIATMPLAFRPITLPRVNLPSMPWSIHMASLHPRRGPPPVSSSRLNTKALDRKARVRSRRPSILRRLFCPAFDPEEAFTLTRHPLSMAGPSYPKAFVLQRSKPKMKRRNLNFSQSPSLWHRMFFSLDNRRRVTYTITQDVLPSLHVLLQPACSPV</sequence>
<reference evidence="3" key="1">
    <citation type="submission" date="2021-06" db="EMBL/GenBank/DDBJ databases">
        <title>Comparative genomics, transcriptomics and evolutionary studies reveal genomic signatures of adaptation to plant cell wall in hemibiotrophic fungi.</title>
        <authorList>
            <consortium name="DOE Joint Genome Institute"/>
            <person name="Baroncelli R."/>
            <person name="Diaz J.F."/>
            <person name="Benocci T."/>
            <person name="Peng M."/>
            <person name="Battaglia E."/>
            <person name="Haridas S."/>
            <person name="Andreopoulos W."/>
            <person name="Labutti K."/>
            <person name="Pangilinan J."/>
            <person name="Floch G.L."/>
            <person name="Makela M.R."/>
            <person name="Henrissat B."/>
            <person name="Grigoriev I.V."/>
            <person name="Crouch J.A."/>
            <person name="De Vries R.P."/>
            <person name="Sukno S.A."/>
            <person name="Thon M.R."/>
        </authorList>
    </citation>
    <scope>NUCLEOTIDE SEQUENCE</scope>
    <source>
        <strain evidence="3">CBS 193.32</strain>
    </source>
</reference>
<dbReference type="GeneID" id="85460334"/>
<evidence type="ECO:0000313" key="3">
    <source>
        <dbReference type="EMBL" id="KAK1671283.1"/>
    </source>
</evidence>
<dbReference type="AlphaFoldDB" id="A0AAJ0ACA3"/>
<protein>
    <submittedName>
        <fullName evidence="3">Uncharacterized protein</fullName>
    </submittedName>
</protein>
<gene>
    <name evidence="3" type="ORF">BDP55DRAFT_676322</name>
</gene>
<organism evidence="3 4">
    <name type="scientific">Colletotrichum godetiae</name>
    <dbReference type="NCBI Taxonomy" id="1209918"/>
    <lineage>
        <taxon>Eukaryota</taxon>
        <taxon>Fungi</taxon>
        <taxon>Dikarya</taxon>
        <taxon>Ascomycota</taxon>
        <taxon>Pezizomycotina</taxon>
        <taxon>Sordariomycetes</taxon>
        <taxon>Hypocreomycetidae</taxon>
        <taxon>Glomerellales</taxon>
        <taxon>Glomerellaceae</taxon>
        <taxon>Colletotrichum</taxon>
        <taxon>Colletotrichum acutatum species complex</taxon>
    </lineage>
</organism>
<keyword evidence="2" id="KW-1133">Transmembrane helix</keyword>
<accession>A0AAJ0ACA3</accession>
<keyword evidence="2" id="KW-0472">Membrane</keyword>
<feature type="region of interest" description="Disordered" evidence="1">
    <location>
        <begin position="219"/>
        <end position="242"/>
    </location>
</feature>
<keyword evidence="2" id="KW-0812">Transmembrane</keyword>
<feature type="region of interest" description="Disordered" evidence="1">
    <location>
        <begin position="121"/>
        <end position="140"/>
    </location>
</feature>
<evidence type="ECO:0000313" key="4">
    <source>
        <dbReference type="Proteomes" id="UP001224890"/>
    </source>
</evidence>
<keyword evidence="4" id="KW-1185">Reference proteome</keyword>
<feature type="transmembrane region" description="Helical" evidence="2">
    <location>
        <begin position="21"/>
        <end position="44"/>
    </location>
</feature>
<proteinExistence type="predicted"/>
<comment type="caution">
    <text evidence="3">The sequence shown here is derived from an EMBL/GenBank/DDBJ whole genome shotgun (WGS) entry which is preliminary data.</text>
</comment>
<evidence type="ECO:0000256" key="2">
    <source>
        <dbReference type="SAM" id="Phobius"/>
    </source>
</evidence>
<evidence type="ECO:0000256" key="1">
    <source>
        <dbReference type="SAM" id="MobiDB-lite"/>
    </source>
</evidence>
<name>A0AAJ0ACA3_9PEZI</name>
<dbReference type="Proteomes" id="UP001224890">
    <property type="component" value="Unassembled WGS sequence"/>
</dbReference>